<comment type="caution">
    <text evidence="3">The sequence shown here is derived from an EMBL/GenBank/DDBJ whole genome shotgun (WGS) entry which is preliminary data.</text>
</comment>
<feature type="region of interest" description="Disordered" evidence="1">
    <location>
        <begin position="1"/>
        <end position="33"/>
    </location>
</feature>
<protein>
    <recommendedName>
        <fullName evidence="2">Anti-sigma factor NepR domain-containing protein</fullName>
    </recommendedName>
</protein>
<proteinExistence type="predicted"/>
<evidence type="ECO:0000313" key="4">
    <source>
        <dbReference type="Proteomes" id="UP000611708"/>
    </source>
</evidence>
<dbReference type="Proteomes" id="UP000611708">
    <property type="component" value="Unassembled WGS sequence"/>
</dbReference>
<reference evidence="3 4" key="1">
    <citation type="submission" date="2020-11" db="EMBL/GenBank/DDBJ databases">
        <authorList>
            <person name="Kim M.K."/>
        </authorList>
    </citation>
    <scope>NUCLEOTIDE SEQUENCE [LARGE SCALE GENOMIC DNA]</scope>
    <source>
        <strain evidence="3 4">BT290</strain>
    </source>
</reference>
<feature type="compositionally biased region" description="Polar residues" evidence="1">
    <location>
        <begin position="22"/>
        <end position="33"/>
    </location>
</feature>
<dbReference type="RefSeq" id="WP_196261876.1">
    <property type="nucleotide sequence ID" value="NZ_JADQDN010000001.1"/>
</dbReference>
<dbReference type="InterPro" id="IPR041649">
    <property type="entry name" value="NepR"/>
</dbReference>
<evidence type="ECO:0000313" key="3">
    <source>
        <dbReference type="EMBL" id="MBF9194435.1"/>
    </source>
</evidence>
<organism evidence="3 4">
    <name type="scientific">Microvirga terrestris</name>
    <dbReference type="NCBI Taxonomy" id="2791024"/>
    <lineage>
        <taxon>Bacteria</taxon>
        <taxon>Pseudomonadati</taxon>
        <taxon>Pseudomonadota</taxon>
        <taxon>Alphaproteobacteria</taxon>
        <taxon>Hyphomicrobiales</taxon>
        <taxon>Methylobacteriaceae</taxon>
        <taxon>Microvirga</taxon>
    </lineage>
</organism>
<dbReference type="EMBL" id="JADQDN010000001">
    <property type="protein sequence ID" value="MBF9194435.1"/>
    <property type="molecule type" value="Genomic_DNA"/>
</dbReference>
<name>A0ABS0HMH8_9HYPH</name>
<dbReference type="Pfam" id="PF18557">
    <property type="entry name" value="NepR"/>
    <property type="match status" value="1"/>
</dbReference>
<evidence type="ECO:0000259" key="2">
    <source>
        <dbReference type="Pfam" id="PF18557"/>
    </source>
</evidence>
<feature type="compositionally biased region" description="Basic and acidic residues" evidence="1">
    <location>
        <begin position="1"/>
        <end position="13"/>
    </location>
</feature>
<accession>A0ABS0HMH8</accession>
<sequence>MQKKNPDTMRNEDTETVPGLHGSSSPALSRSVQAQIGQRLRQFYETLALGEQPVPDRFIEIINRLDERKPETH</sequence>
<keyword evidence="4" id="KW-1185">Reference proteome</keyword>
<gene>
    <name evidence="3" type="ORF">I2H36_00150</name>
</gene>
<evidence type="ECO:0000256" key="1">
    <source>
        <dbReference type="SAM" id="MobiDB-lite"/>
    </source>
</evidence>
<feature type="domain" description="Anti-sigma factor NepR" evidence="2">
    <location>
        <begin position="33"/>
        <end position="68"/>
    </location>
</feature>